<dbReference type="Proteomes" id="UP000237271">
    <property type="component" value="Unassembled WGS sequence"/>
</dbReference>
<evidence type="ECO:0000313" key="2">
    <source>
        <dbReference type="Proteomes" id="UP000237271"/>
    </source>
</evidence>
<accession>A0A2P4WZT2</accession>
<comment type="caution">
    <text evidence="1">The sequence shown here is derived from an EMBL/GenBank/DDBJ whole genome shotgun (WGS) entry which is preliminary data.</text>
</comment>
<name>A0A2P4WZT2_9STRA</name>
<protein>
    <submittedName>
        <fullName evidence="1">Uncharacterized protein</fullName>
    </submittedName>
</protein>
<gene>
    <name evidence="1" type="ORF">PHPALM_36495</name>
</gene>
<proteinExistence type="predicted"/>
<dbReference type="AlphaFoldDB" id="A0A2P4WZT2"/>
<sequence length="189" mass="21666">MANEREPTLQLTDDEIIKAQTKGRSVHRLVEAGEYNGMRVATEHSLVLFSTRDGKRGMLPPTLWAMGYGIQRGARFCVDGPFESTPHPCTNFKRLMREVKQWVSVCQECGSRKARPREVVPPLRNIRRSEGPYQRETEDSEYVTRYAAETAVKQHEAENVVEFIMRQAVLHFGPSRELLTDGAQNYRAR</sequence>
<keyword evidence="2" id="KW-1185">Reference proteome</keyword>
<reference evidence="1 2" key="1">
    <citation type="journal article" date="2017" name="Genome Biol. Evol.">
        <title>Phytophthora megakarya and P. palmivora, closely related causal agents of cacao black pod rot, underwent increases in genome sizes and gene numbers by different mechanisms.</title>
        <authorList>
            <person name="Ali S.S."/>
            <person name="Shao J."/>
            <person name="Lary D.J."/>
            <person name="Kronmiller B."/>
            <person name="Shen D."/>
            <person name="Strem M.D."/>
            <person name="Amoako-Attah I."/>
            <person name="Akrofi A.Y."/>
            <person name="Begoude B.A."/>
            <person name="Ten Hoopen G.M."/>
            <person name="Coulibaly K."/>
            <person name="Kebe B.I."/>
            <person name="Melnick R.L."/>
            <person name="Guiltinan M.J."/>
            <person name="Tyler B.M."/>
            <person name="Meinhardt L.W."/>
            <person name="Bailey B.A."/>
        </authorList>
    </citation>
    <scope>NUCLEOTIDE SEQUENCE [LARGE SCALE GENOMIC DNA]</scope>
    <source>
        <strain evidence="2">sbr112.9</strain>
    </source>
</reference>
<organism evidence="1 2">
    <name type="scientific">Phytophthora palmivora</name>
    <dbReference type="NCBI Taxonomy" id="4796"/>
    <lineage>
        <taxon>Eukaryota</taxon>
        <taxon>Sar</taxon>
        <taxon>Stramenopiles</taxon>
        <taxon>Oomycota</taxon>
        <taxon>Peronosporomycetes</taxon>
        <taxon>Peronosporales</taxon>
        <taxon>Peronosporaceae</taxon>
        <taxon>Phytophthora</taxon>
    </lineage>
</organism>
<dbReference type="OrthoDB" id="121806at2759"/>
<evidence type="ECO:0000313" key="1">
    <source>
        <dbReference type="EMBL" id="POM58810.1"/>
    </source>
</evidence>
<dbReference type="EMBL" id="NCKW01020149">
    <property type="protein sequence ID" value="POM58810.1"/>
    <property type="molecule type" value="Genomic_DNA"/>
</dbReference>